<comment type="caution">
    <text evidence="2">The sequence shown here is derived from an EMBL/GenBank/DDBJ whole genome shotgun (WGS) entry which is preliminary data.</text>
</comment>
<sequence>MSPTYIAVIILCGVALMSCIAFIIQDIENKKRERNLRLISLKSGIRRATHLLDAFPPILLTTDIRALLCKYLEARWNAVVELDPSDSNKQQRSALQAQTAILPEPIPHPVGSMSIFNSHTEAARAMGIIKELAQFIIDIKNKGDLNSDSADNLTKAAKRIYARVEVDLDLLNALETEKSRGPEVVIHHYRSCFSKLQNLNNHQTLDRQLYEIRTHVTQLAEKIDAAAEEKAKEKELEKDSGKKFNF</sequence>
<keyword evidence="3" id="KW-1185">Reference proteome</keyword>
<reference evidence="2 3" key="1">
    <citation type="submission" date="2024-03" db="EMBL/GenBank/DDBJ databases">
        <title>Community enrichment and isolation of bacterial strains for fucoidan degradation.</title>
        <authorList>
            <person name="Sichert A."/>
        </authorList>
    </citation>
    <scope>NUCLEOTIDE SEQUENCE [LARGE SCALE GENOMIC DNA]</scope>
    <source>
        <strain evidence="2 3">AS76</strain>
    </source>
</reference>
<keyword evidence="1" id="KW-0472">Membrane</keyword>
<protein>
    <submittedName>
        <fullName evidence="2">Uncharacterized protein</fullName>
    </submittedName>
</protein>
<accession>A0ABU9TRM4</accession>
<evidence type="ECO:0000313" key="2">
    <source>
        <dbReference type="EMBL" id="MEM5536350.1"/>
    </source>
</evidence>
<keyword evidence="1" id="KW-0812">Transmembrane</keyword>
<keyword evidence="1" id="KW-1133">Transmembrane helix</keyword>
<proteinExistence type="predicted"/>
<gene>
    <name evidence="2" type="ORF">WNY58_08100</name>
</gene>
<evidence type="ECO:0000313" key="3">
    <source>
        <dbReference type="Proteomes" id="UP001449225"/>
    </source>
</evidence>
<evidence type="ECO:0000256" key="1">
    <source>
        <dbReference type="SAM" id="Phobius"/>
    </source>
</evidence>
<organism evidence="2 3">
    <name type="scientific">Neptuniibacter pectenicola</name>
    <dbReference type="NCBI Taxonomy" id="1806669"/>
    <lineage>
        <taxon>Bacteria</taxon>
        <taxon>Pseudomonadati</taxon>
        <taxon>Pseudomonadota</taxon>
        <taxon>Gammaproteobacteria</taxon>
        <taxon>Oceanospirillales</taxon>
        <taxon>Oceanospirillaceae</taxon>
        <taxon>Neptuniibacter</taxon>
    </lineage>
</organism>
<dbReference type="EMBL" id="JBBMRA010000006">
    <property type="protein sequence ID" value="MEM5536350.1"/>
    <property type="molecule type" value="Genomic_DNA"/>
</dbReference>
<name>A0ABU9TRM4_9GAMM</name>
<dbReference type="RefSeq" id="WP_342854265.1">
    <property type="nucleotide sequence ID" value="NZ_JBBMRA010000006.1"/>
</dbReference>
<feature type="transmembrane region" description="Helical" evidence="1">
    <location>
        <begin position="6"/>
        <end position="24"/>
    </location>
</feature>
<dbReference type="Proteomes" id="UP001449225">
    <property type="component" value="Unassembled WGS sequence"/>
</dbReference>